<evidence type="ECO:0000313" key="2">
    <source>
        <dbReference type="EMBL" id="UQC89353.1"/>
    </source>
</evidence>
<dbReference type="GeneID" id="73348818"/>
<dbReference type="EMBL" id="CP019480">
    <property type="protein sequence ID" value="UQC89353.1"/>
    <property type="molecule type" value="Genomic_DNA"/>
</dbReference>
<organism evidence="2 3">
    <name type="scientific">Colletotrichum lupini</name>
    <dbReference type="NCBI Taxonomy" id="145971"/>
    <lineage>
        <taxon>Eukaryota</taxon>
        <taxon>Fungi</taxon>
        <taxon>Dikarya</taxon>
        <taxon>Ascomycota</taxon>
        <taxon>Pezizomycotina</taxon>
        <taxon>Sordariomycetes</taxon>
        <taxon>Hypocreomycetidae</taxon>
        <taxon>Glomerellales</taxon>
        <taxon>Glomerellaceae</taxon>
        <taxon>Colletotrichum</taxon>
        <taxon>Colletotrichum acutatum species complex</taxon>
    </lineage>
</organism>
<keyword evidence="3" id="KW-1185">Reference proteome</keyword>
<evidence type="ECO:0000256" key="1">
    <source>
        <dbReference type="SAM" id="MobiDB-lite"/>
    </source>
</evidence>
<sequence length="876" mass="96254">MTKETEYSCTGNGTLMKVSKENRVVIRYLGTLVLLSPGCVSCTVRPPGQFHVELVQGKSGSPGIVDTGVAAPALFLARGHYYSTSAPHLTLRYLPHLTDQAIFKRRLLKWFRVVSHQTKERPALSKRKTRREKVWRLIVAAPRDIQVFCVTLILNSRKTILFSGFVSASRYSLHCTQNGSSAVRHQRRHEALIPQSHSQDKEAHHLRIRQLASMDMRNDGGSPSSKALVSCKFSYRPIVESRCQPSITAFRYRACIALVQQEIPLCSGLSIPYVYGALYGSLHVCSTPDSCVMAIGIRKLLINLSRRGSLSVGHAGYAAAISFMSVAQTIRPPRPGTAFSASCLHVVHVTNGHRGALRLSKRQSNSSSGEGEGNKMSLEANRIKVYSVRAAHTSRASNDQQLPSTLGGVQINFSSSGSSTLNIVCVDSEPVPELRAWDDGNIRTHGPHELWLSDWLRDPSSRSQLRPPLPGRSTHTDAILAFFTPVHTDDGRPDEETASVSDESLGKGNGLCCPAISIGYKNCPITPARSPNPMSALDIMDMGMAKEVDSSTQKLAALYGSLFSNACNSARRKAMHQPAASPMPGENVGTDAVRGYQRLLSIIYAHYSTVRHLRMALVPMTAVGRQLERVHPRSKMLTLDAGRCIRAMWTRILGSSSAMFLNGLSQQYLATIKRHEVSVRPVSNAAWTLAPGSRQLGTLCGNDACLTLYDVLVGDTSIPLTSHPSSRQIWPGPSERKTMGVVSRFESVYHYLVHHFILPIFVSPPPLGWESRRDKLGSDHHCVAISGAFIKKRWLYWSGYRVELQTIADSSAATIYGYLAGWNRTEQRGTAGSTDVCSSSWATYELGGKDTLEPLPLSYADTELMGTLFNSIVLHY</sequence>
<dbReference type="RefSeq" id="XP_049150954.1">
    <property type="nucleotide sequence ID" value="XM_049293808.1"/>
</dbReference>
<dbReference type="KEGG" id="clup:CLUP02_14882"/>
<dbReference type="Proteomes" id="UP000830671">
    <property type="component" value="Chromosome 8"/>
</dbReference>
<accession>A0A9Q8T522</accession>
<proteinExistence type="predicted"/>
<name>A0A9Q8T522_9PEZI</name>
<dbReference type="AlphaFoldDB" id="A0A9Q8T522"/>
<gene>
    <name evidence="2" type="ORF">CLUP02_14882</name>
</gene>
<feature type="region of interest" description="Disordered" evidence="1">
    <location>
        <begin position="357"/>
        <end position="376"/>
    </location>
</feature>
<evidence type="ECO:0000313" key="3">
    <source>
        <dbReference type="Proteomes" id="UP000830671"/>
    </source>
</evidence>
<protein>
    <submittedName>
        <fullName evidence="2">Uncharacterized protein</fullName>
    </submittedName>
</protein>
<reference evidence="2" key="1">
    <citation type="journal article" date="2021" name="Mol. Plant Microbe Interact.">
        <title>Complete Genome Sequence of the Plant-Pathogenic Fungus Colletotrichum lupini.</title>
        <authorList>
            <person name="Baroncelli R."/>
            <person name="Pensec F."/>
            <person name="Da Lio D."/>
            <person name="Boufleur T."/>
            <person name="Vicente I."/>
            <person name="Sarrocco S."/>
            <person name="Picot A."/>
            <person name="Baraldi E."/>
            <person name="Sukno S."/>
            <person name="Thon M."/>
            <person name="Le Floch G."/>
        </authorList>
    </citation>
    <scope>NUCLEOTIDE SEQUENCE</scope>
    <source>
        <strain evidence="2">IMI 504893</strain>
    </source>
</reference>